<dbReference type="InterPro" id="IPR046335">
    <property type="entry name" value="LacI/GalR-like_sensor"/>
</dbReference>
<evidence type="ECO:0000256" key="3">
    <source>
        <dbReference type="ARBA" id="ARBA00023125"/>
    </source>
</evidence>
<dbReference type="SUPFAM" id="SSF53822">
    <property type="entry name" value="Periplasmic binding protein-like I"/>
    <property type="match status" value="1"/>
</dbReference>
<dbReference type="RefSeq" id="WP_109823831.1">
    <property type="nucleotide sequence ID" value="NZ_QGKL01000035.1"/>
</dbReference>
<dbReference type="PANTHER" id="PTHR30146:SF151">
    <property type="entry name" value="HTH-TYPE TRANSCRIPTIONAL REPRESSOR CYTR"/>
    <property type="match status" value="1"/>
</dbReference>
<protein>
    <submittedName>
        <fullName evidence="6">LacI family transcriptional regulator</fullName>
    </submittedName>
</protein>
<name>A0A317CA05_9GAMM</name>
<dbReference type="Gene3D" id="3.40.50.2300">
    <property type="match status" value="2"/>
</dbReference>
<keyword evidence="4" id="KW-0804">Transcription</keyword>
<dbReference type="Pfam" id="PF13377">
    <property type="entry name" value="Peripla_BP_3"/>
    <property type="match status" value="1"/>
</dbReference>
<evidence type="ECO:0000313" key="6">
    <source>
        <dbReference type="EMBL" id="PWQ95219.1"/>
    </source>
</evidence>
<keyword evidence="1" id="KW-0678">Repressor</keyword>
<accession>A0A317CA05</accession>
<keyword evidence="2" id="KW-0805">Transcription regulation</keyword>
<evidence type="ECO:0000256" key="4">
    <source>
        <dbReference type="ARBA" id="ARBA00023163"/>
    </source>
</evidence>
<dbReference type="InterPro" id="IPR028082">
    <property type="entry name" value="Peripla_BP_I"/>
</dbReference>
<evidence type="ECO:0000313" key="7">
    <source>
        <dbReference type="Proteomes" id="UP000245506"/>
    </source>
</evidence>
<dbReference type="EMBL" id="QGKL01000035">
    <property type="protein sequence ID" value="PWQ95219.1"/>
    <property type="molecule type" value="Genomic_DNA"/>
</dbReference>
<evidence type="ECO:0000256" key="1">
    <source>
        <dbReference type="ARBA" id="ARBA00022491"/>
    </source>
</evidence>
<proteinExistence type="predicted"/>
<comment type="caution">
    <text evidence="6">The sequence shown here is derived from an EMBL/GenBank/DDBJ whole genome shotgun (WGS) entry which is preliminary data.</text>
</comment>
<dbReference type="Gene3D" id="1.10.260.40">
    <property type="entry name" value="lambda repressor-like DNA-binding domains"/>
    <property type="match status" value="1"/>
</dbReference>
<dbReference type="AlphaFoldDB" id="A0A317CA05"/>
<dbReference type="InterPro" id="IPR000843">
    <property type="entry name" value="HTH_LacI"/>
</dbReference>
<dbReference type="Pfam" id="PF00356">
    <property type="entry name" value="LacI"/>
    <property type="match status" value="1"/>
</dbReference>
<dbReference type="Proteomes" id="UP000245506">
    <property type="component" value="Unassembled WGS sequence"/>
</dbReference>
<dbReference type="CDD" id="cd01392">
    <property type="entry name" value="HTH_LacI"/>
    <property type="match status" value="1"/>
</dbReference>
<dbReference type="SMART" id="SM00354">
    <property type="entry name" value="HTH_LACI"/>
    <property type="match status" value="1"/>
</dbReference>
<dbReference type="SUPFAM" id="SSF47413">
    <property type="entry name" value="lambda repressor-like DNA-binding domains"/>
    <property type="match status" value="1"/>
</dbReference>
<evidence type="ECO:0000256" key="2">
    <source>
        <dbReference type="ARBA" id="ARBA00023015"/>
    </source>
</evidence>
<sequence length="344" mass="37954">MKSGSNSIREVAKAAGVSIASVSRTLSNPEQVSEKTRSLVMDAIEKTNYKINRAARNLRMHQSGEILVLVPNLGNPFFSEILSGIEKTFQNTYYNVLIANSLGYDESEDLLAGHLENNHADGIIILDGQVSPRAHSWLSQHAAKHNVIFACEWVDGLEQPIIRSNNAQGAATAIRYLHSLGHRKIAHVTGPKENILTLARSKGVTEEQARLGLTMDPEWVVEGNFSLKSGYRAAEKILAAKNRPTCVFCDSDQMAFGLISRFNIEGIRVPEDISVMGFDDIELSEFYVPPLTTIRQNRHGIGTAAAERMLALIKNEITSGSNQECKIEVELVVRNSCKRITTPK</sequence>
<keyword evidence="3" id="KW-0238">DNA-binding</keyword>
<dbReference type="PANTHER" id="PTHR30146">
    <property type="entry name" value="LACI-RELATED TRANSCRIPTIONAL REPRESSOR"/>
    <property type="match status" value="1"/>
</dbReference>
<dbReference type="GO" id="GO:0003700">
    <property type="term" value="F:DNA-binding transcription factor activity"/>
    <property type="evidence" value="ECO:0007669"/>
    <property type="project" value="TreeGrafter"/>
</dbReference>
<organism evidence="6 7">
    <name type="scientific">Leucothrix arctica</name>
    <dbReference type="NCBI Taxonomy" id="1481894"/>
    <lineage>
        <taxon>Bacteria</taxon>
        <taxon>Pseudomonadati</taxon>
        <taxon>Pseudomonadota</taxon>
        <taxon>Gammaproteobacteria</taxon>
        <taxon>Thiotrichales</taxon>
        <taxon>Thiotrichaceae</taxon>
        <taxon>Leucothrix</taxon>
    </lineage>
</organism>
<dbReference type="InterPro" id="IPR010982">
    <property type="entry name" value="Lambda_DNA-bd_dom_sf"/>
</dbReference>
<keyword evidence="7" id="KW-1185">Reference proteome</keyword>
<dbReference type="OrthoDB" id="6619319at2"/>
<reference evidence="6 7" key="1">
    <citation type="submission" date="2018-05" db="EMBL/GenBank/DDBJ databases">
        <title>Leucothrix arctica sp. nov., isolated from Arctic seawater.</title>
        <authorList>
            <person name="Choi A."/>
            <person name="Baek K."/>
        </authorList>
    </citation>
    <scope>NUCLEOTIDE SEQUENCE [LARGE SCALE GENOMIC DNA]</scope>
    <source>
        <strain evidence="6 7">IMCC9719</strain>
    </source>
</reference>
<dbReference type="PROSITE" id="PS50932">
    <property type="entry name" value="HTH_LACI_2"/>
    <property type="match status" value="1"/>
</dbReference>
<evidence type="ECO:0000259" key="5">
    <source>
        <dbReference type="PROSITE" id="PS50932"/>
    </source>
</evidence>
<feature type="domain" description="HTH lacI-type" evidence="5">
    <location>
        <begin position="7"/>
        <end position="60"/>
    </location>
</feature>
<dbReference type="CDD" id="cd06284">
    <property type="entry name" value="PBP1_LacI-like"/>
    <property type="match status" value="1"/>
</dbReference>
<gene>
    <name evidence="6" type="ORF">DKT75_12800</name>
</gene>
<dbReference type="GO" id="GO:0000976">
    <property type="term" value="F:transcription cis-regulatory region binding"/>
    <property type="evidence" value="ECO:0007669"/>
    <property type="project" value="TreeGrafter"/>
</dbReference>